<evidence type="ECO:0000259" key="1">
    <source>
        <dbReference type="Pfam" id="PF20408"/>
    </source>
</evidence>
<dbReference type="Proteomes" id="UP000198623">
    <property type="component" value="Unassembled WGS sequence"/>
</dbReference>
<gene>
    <name evidence="2" type="ORF">SAMN05216175_103298</name>
</gene>
<dbReference type="InterPro" id="IPR026555">
    <property type="entry name" value="NSL3/Tex30"/>
</dbReference>
<dbReference type="STRING" id="1045558.SAMN05216175_103298"/>
<accession>A0A1I2P8F8</accession>
<dbReference type="InterPro" id="IPR029058">
    <property type="entry name" value="AB_hydrolase_fold"/>
</dbReference>
<feature type="domain" description="KANL3/Tex30 alpha/beta hydrolase-like" evidence="1">
    <location>
        <begin position="13"/>
        <end position="200"/>
    </location>
</feature>
<dbReference type="SUPFAM" id="SSF53474">
    <property type="entry name" value="alpha/beta-Hydrolases"/>
    <property type="match status" value="1"/>
</dbReference>
<protein>
    <recommendedName>
        <fullName evidence="1">KANL3/Tex30 alpha/beta hydrolase-like domain-containing protein</fullName>
    </recommendedName>
</protein>
<dbReference type="EMBL" id="FOOU01000003">
    <property type="protein sequence ID" value="SFG11793.1"/>
    <property type="molecule type" value="Genomic_DNA"/>
</dbReference>
<dbReference type="Gene3D" id="3.40.50.1820">
    <property type="entry name" value="alpha/beta hydrolase"/>
    <property type="match status" value="1"/>
</dbReference>
<evidence type="ECO:0000313" key="2">
    <source>
        <dbReference type="EMBL" id="SFG11793.1"/>
    </source>
</evidence>
<dbReference type="InterPro" id="IPR046879">
    <property type="entry name" value="KANL3/Tex30_Abhydrolase"/>
</dbReference>
<keyword evidence="3" id="KW-1185">Reference proteome</keyword>
<dbReference type="PANTHER" id="PTHR13136:SF11">
    <property type="entry name" value="TESTIS-EXPRESSED PROTEIN 30"/>
    <property type="match status" value="1"/>
</dbReference>
<dbReference type="PANTHER" id="PTHR13136">
    <property type="entry name" value="TESTIS DEVELOPMENT PROTEIN PRTD"/>
    <property type="match status" value="1"/>
</dbReference>
<organism evidence="2 3">
    <name type="scientific">Neptunomonas qingdaonensis</name>
    <dbReference type="NCBI Taxonomy" id="1045558"/>
    <lineage>
        <taxon>Bacteria</taxon>
        <taxon>Pseudomonadati</taxon>
        <taxon>Pseudomonadota</taxon>
        <taxon>Gammaproteobacteria</taxon>
        <taxon>Oceanospirillales</taxon>
        <taxon>Oceanospirillaceae</taxon>
        <taxon>Neptunomonas</taxon>
    </lineage>
</organism>
<reference evidence="3" key="1">
    <citation type="submission" date="2016-10" db="EMBL/GenBank/DDBJ databases">
        <authorList>
            <person name="Varghese N."/>
            <person name="Submissions S."/>
        </authorList>
    </citation>
    <scope>NUCLEOTIDE SEQUENCE [LARGE SCALE GENOMIC DNA]</scope>
    <source>
        <strain evidence="3">CGMCC 1.10971</strain>
    </source>
</reference>
<dbReference type="RefSeq" id="WP_232348974.1">
    <property type="nucleotide sequence ID" value="NZ_FOOU01000003.1"/>
</dbReference>
<evidence type="ECO:0000313" key="3">
    <source>
        <dbReference type="Proteomes" id="UP000198623"/>
    </source>
</evidence>
<sequence length="205" mass="23172">MDLLIEGEPLFGRVILAHGAGAGMQSDFMQMTSRYLSERGLEVIRFEFPYMKQRRIDGKKRPPDRADKLISAFKDTIEQFAGDVPVYLAGKSMGGRIATMILQSSDAQACFVFGYPFHPVGKLLTTRTDHFSELSKPVYVFQGERDPMGCKDEVAQYSLPPAVQIRWLPDGNHDLKPLKVSGFTQQEHIYSALDEMLMLIKRHSL</sequence>
<dbReference type="Pfam" id="PF20408">
    <property type="entry name" value="Abhydrolase_11"/>
    <property type="match status" value="1"/>
</dbReference>
<dbReference type="AlphaFoldDB" id="A0A1I2P8F8"/>
<name>A0A1I2P8F8_9GAMM</name>
<proteinExistence type="predicted"/>